<evidence type="ECO:0000256" key="5">
    <source>
        <dbReference type="ARBA" id="ARBA00023004"/>
    </source>
</evidence>
<dbReference type="InterPro" id="IPR002401">
    <property type="entry name" value="Cyt_P450_E_grp-I"/>
</dbReference>
<dbReference type="CDD" id="cd11060">
    <property type="entry name" value="CYP57A1-like"/>
    <property type="match status" value="1"/>
</dbReference>
<dbReference type="PRINTS" id="PR00385">
    <property type="entry name" value="P450"/>
</dbReference>
<evidence type="ECO:0000256" key="4">
    <source>
        <dbReference type="ARBA" id="ARBA00022723"/>
    </source>
</evidence>
<comment type="cofactor">
    <cofactor evidence="1">
        <name>heme</name>
        <dbReference type="ChEBI" id="CHEBI:30413"/>
    </cofactor>
</comment>
<sequence>MATLRVEAGVGKMSVASQVVASLLVAVLSILFWRRYLSPLRDIPGPFAASLTRLWHMKRILKGDQNLELIRLHEKHGHFVRIAPDEVSVSHPDALKKILLAPLRKGDWYKIVHFPDRRFRNPMGETDPATKIELSRHLAAGYTLTNLLQAEPAVDDTVELLLGWLDRHADEHRPIDLERFFTYTTFDVVGEVIFSKSFGFLREGRDIGGAIANSLVQNIYVAVGGYMQWFHLLLSNPLVTWLDILPFGHIIDTAVGAIKEREKNPDARFDAVAHWFRYLAQNPARMSAREVQSAASNAVAAGADTVACGLQAFVYLMIRRPDLWDRVRGEIDDAGVSAPEVRKRVVPYAEAQRLPLLQACIKEALRVFTPTPMGLPRVAGKEGVTIGDRTFPEGTILSVNAWVMHHSKEIWGADASEFRPERWLAGDKSAALDKYYMPFGLGYMSCPGQNIAKIELAKICATIVRDYNIWQVDPGQEWQWKAYFTVAPHSWPCYVEKRE</sequence>
<gene>
    <name evidence="7" type="ORF">FJTKL_02152</name>
</gene>
<proteinExistence type="inferred from homology"/>
<dbReference type="Gene3D" id="1.10.630.10">
    <property type="entry name" value="Cytochrome P450"/>
    <property type="match status" value="1"/>
</dbReference>
<protein>
    <recommendedName>
        <fullName evidence="9">Pisatin demethylase</fullName>
    </recommendedName>
</protein>
<dbReference type="InterPro" id="IPR036396">
    <property type="entry name" value="Cyt_P450_sf"/>
</dbReference>
<evidence type="ECO:0000313" key="8">
    <source>
        <dbReference type="Proteomes" id="UP001600888"/>
    </source>
</evidence>
<keyword evidence="6" id="KW-1133">Transmembrane helix</keyword>
<dbReference type="Pfam" id="PF00067">
    <property type="entry name" value="p450"/>
    <property type="match status" value="1"/>
</dbReference>
<dbReference type="SUPFAM" id="SSF48264">
    <property type="entry name" value="Cytochrome P450"/>
    <property type="match status" value="1"/>
</dbReference>
<keyword evidence="4" id="KW-0479">Metal-binding</keyword>
<dbReference type="InterPro" id="IPR050121">
    <property type="entry name" value="Cytochrome_P450_monoxygenase"/>
</dbReference>
<keyword evidence="8" id="KW-1185">Reference proteome</keyword>
<evidence type="ECO:0008006" key="9">
    <source>
        <dbReference type="Google" id="ProtNLM"/>
    </source>
</evidence>
<dbReference type="InterPro" id="IPR001128">
    <property type="entry name" value="Cyt_P450"/>
</dbReference>
<dbReference type="EMBL" id="JBAWTH010000138">
    <property type="protein sequence ID" value="KAL2275293.1"/>
    <property type="molecule type" value="Genomic_DNA"/>
</dbReference>
<dbReference type="PANTHER" id="PTHR24305:SF232">
    <property type="entry name" value="P450, PUTATIVE (EUROFUNG)-RELATED"/>
    <property type="match status" value="1"/>
</dbReference>
<keyword evidence="6" id="KW-0812">Transmembrane</keyword>
<dbReference type="Proteomes" id="UP001600888">
    <property type="component" value="Unassembled WGS sequence"/>
</dbReference>
<comment type="similarity">
    <text evidence="2">Belongs to the cytochrome P450 family.</text>
</comment>
<keyword evidence="6" id="KW-0472">Membrane</keyword>
<keyword evidence="3" id="KW-0349">Heme</keyword>
<dbReference type="PRINTS" id="PR00463">
    <property type="entry name" value="EP450I"/>
</dbReference>
<name>A0ABR4DYP4_9PEZI</name>
<evidence type="ECO:0000256" key="6">
    <source>
        <dbReference type="SAM" id="Phobius"/>
    </source>
</evidence>
<dbReference type="PANTHER" id="PTHR24305">
    <property type="entry name" value="CYTOCHROME P450"/>
    <property type="match status" value="1"/>
</dbReference>
<evidence type="ECO:0000313" key="7">
    <source>
        <dbReference type="EMBL" id="KAL2275293.1"/>
    </source>
</evidence>
<keyword evidence="5" id="KW-0408">Iron</keyword>
<feature type="transmembrane region" description="Helical" evidence="6">
    <location>
        <begin position="15"/>
        <end position="33"/>
    </location>
</feature>
<evidence type="ECO:0000256" key="2">
    <source>
        <dbReference type="ARBA" id="ARBA00010617"/>
    </source>
</evidence>
<evidence type="ECO:0000256" key="1">
    <source>
        <dbReference type="ARBA" id="ARBA00001971"/>
    </source>
</evidence>
<evidence type="ECO:0000256" key="3">
    <source>
        <dbReference type="ARBA" id="ARBA00022617"/>
    </source>
</evidence>
<reference evidence="7 8" key="1">
    <citation type="submission" date="2024-03" db="EMBL/GenBank/DDBJ databases">
        <title>A high-quality draft genome sequence of Diaporthe vaccinii, a causative agent of upright dieback and viscid rot disease in cranberry plants.</title>
        <authorList>
            <person name="Sarrasin M."/>
            <person name="Lang B.F."/>
            <person name="Burger G."/>
        </authorList>
    </citation>
    <scope>NUCLEOTIDE SEQUENCE [LARGE SCALE GENOMIC DNA]</scope>
    <source>
        <strain evidence="7 8">IS7</strain>
    </source>
</reference>
<comment type="caution">
    <text evidence="7">The sequence shown here is derived from an EMBL/GenBank/DDBJ whole genome shotgun (WGS) entry which is preliminary data.</text>
</comment>
<accession>A0ABR4DYP4</accession>
<organism evidence="7 8">
    <name type="scientific">Diaporthe vaccinii</name>
    <dbReference type="NCBI Taxonomy" id="105482"/>
    <lineage>
        <taxon>Eukaryota</taxon>
        <taxon>Fungi</taxon>
        <taxon>Dikarya</taxon>
        <taxon>Ascomycota</taxon>
        <taxon>Pezizomycotina</taxon>
        <taxon>Sordariomycetes</taxon>
        <taxon>Sordariomycetidae</taxon>
        <taxon>Diaporthales</taxon>
        <taxon>Diaporthaceae</taxon>
        <taxon>Diaporthe</taxon>
        <taxon>Diaporthe eres species complex</taxon>
    </lineage>
</organism>